<dbReference type="EMBL" id="BMAU01021301">
    <property type="protein sequence ID" value="GFY10856.1"/>
    <property type="molecule type" value="Genomic_DNA"/>
</dbReference>
<proteinExistence type="predicted"/>
<dbReference type="AlphaFoldDB" id="A0A8X6SCX3"/>
<accession>A0A8X6SCX3</accession>
<evidence type="ECO:0000313" key="2">
    <source>
        <dbReference type="Proteomes" id="UP000887159"/>
    </source>
</evidence>
<protein>
    <submittedName>
        <fullName evidence="1">Uncharacterized protein</fullName>
    </submittedName>
</protein>
<gene>
    <name evidence="1" type="ORF">TNCV_1123781</name>
</gene>
<sequence length="73" mass="8485">MFVRLDFSKDELRYWNELPPKLANSQSKTICLTQQVIGDNAMEVAQMKEWFNQFESSCTFVENDLHSGKPQSP</sequence>
<reference evidence="1" key="1">
    <citation type="submission" date="2020-08" db="EMBL/GenBank/DDBJ databases">
        <title>Multicomponent nature underlies the extraordinary mechanical properties of spider dragline silk.</title>
        <authorList>
            <person name="Kono N."/>
            <person name="Nakamura H."/>
            <person name="Mori M."/>
            <person name="Yoshida Y."/>
            <person name="Ohtoshi R."/>
            <person name="Malay A.D."/>
            <person name="Moran D.A.P."/>
            <person name="Tomita M."/>
            <person name="Numata K."/>
            <person name="Arakawa K."/>
        </authorList>
    </citation>
    <scope>NUCLEOTIDE SEQUENCE</scope>
</reference>
<organism evidence="1 2">
    <name type="scientific">Trichonephila clavipes</name>
    <name type="common">Golden silk orbweaver</name>
    <name type="synonym">Nephila clavipes</name>
    <dbReference type="NCBI Taxonomy" id="2585209"/>
    <lineage>
        <taxon>Eukaryota</taxon>
        <taxon>Metazoa</taxon>
        <taxon>Ecdysozoa</taxon>
        <taxon>Arthropoda</taxon>
        <taxon>Chelicerata</taxon>
        <taxon>Arachnida</taxon>
        <taxon>Araneae</taxon>
        <taxon>Araneomorphae</taxon>
        <taxon>Entelegynae</taxon>
        <taxon>Araneoidea</taxon>
        <taxon>Nephilidae</taxon>
        <taxon>Trichonephila</taxon>
    </lineage>
</organism>
<dbReference type="Proteomes" id="UP000887159">
    <property type="component" value="Unassembled WGS sequence"/>
</dbReference>
<keyword evidence="2" id="KW-1185">Reference proteome</keyword>
<evidence type="ECO:0000313" key="1">
    <source>
        <dbReference type="EMBL" id="GFY10856.1"/>
    </source>
</evidence>
<comment type="caution">
    <text evidence="1">The sequence shown here is derived from an EMBL/GenBank/DDBJ whole genome shotgun (WGS) entry which is preliminary data.</text>
</comment>
<name>A0A8X6SCX3_TRICX</name>